<reference evidence="3 4" key="1">
    <citation type="submission" date="2016-07" db="EMBL/GenBank/DDBJ databases">
        <title>Pervasive Adenine N6-methylation of Active Genes in Fungi.</title>
        <authorList>
            <consortium name="DOE Joint Genome Institute"/>
            <person name="Mondo S.J."/>
            <person name="Dannebaum R.O."/>
            <person name="Kuo R.C."/>
            <person name="Labutti K."/>
            <person name="Haridas S."/>
            <person name="Kuo A."/>
            <person name="Salamov A."/>
            <person name="Ahrendt S.R."/>
            <person name="Lipzen A."/>
            <person name="Sullivan W."/>
            <person name="Andreopoulos W.B."/>
            <person name="Clum A."/>
            <person name="Lindquist E."/>
            <person name="Daum C."/>
            <person name="Ramamoorthy G.K."/>
            <person name="Gryganskyi A."/>
            <person name="Culley D."/>
            <person name="Magnuson J.K."/>
            <person name="James T.Y."/>
            <person name="O'Malley M.A."/>
            <person name="Stajich J.E."/>
            <person name="Spatafora J.W."/>
            <person name="Visel A."/>
            <person name="Grigoriev I.V."/>
        </authorList>
    </citation>
    <scope>NUCLEOTIDE SEQUENCE [LARGE SCALE GENOMIC DNA]</scope>
    <source>
        <strain evidence="3 4">NRRL 2496</strain>
    </source>
</reference>
<sequence>MPSLFFFLCSSPPFLFRLKTSALIKLKAYAGIHLLCCLYCAFVVLAVLIKLKVTKHEQHAFAHKGASSGSVVNYVVRRIIMYPMTPLLTQLGFIVSEIYLFANVKASYTLNVWGVMTKALPGLFNLIAFLIDPAFASTFKQLKKDMIERYGDGDALSRTVSHHSQMTQMDARTFKTYADNGALDYAMPRTNTAASLAPLSPQDKPNNNQVLRWVVRKVWSKEQLSSPQRHPQQAHEFLSAIPDTYNRRSEERHDQLRQQQMSTATTRPSEEGRHHDYDRPGSLSFLGSPTAYLIGETPYSPSIPYNMPSRERFPSDVSSMPCSPPPFTAVSVDDLDAVVPWRVLEADEEDGDMTKVSVGDLLQQSQRNPGDGITCRNNDNTKSNNDSSWLELNEPESPSVVSQWLTRRGDSFESVRERVARSSKSIRRWRRHHQQAGFGEQDRADPSIPTMADPYSDRRSRALSGSFSEPALEVVPESTLEDTPTVSRADQEPQECQHPPDDDPFIRAF</sequence>
<gene>
    <name evidence="3" type="ORF">BCR43DRAFT_561710</name>
</gene>
<comment type="caution">
    <text evidence="3">The sequence shown here is derived from an EMBL/GenBank/DDBJ whole genome shotgun (WGS) entry which is preliminary data.</text>
</comment>
<feature type="compositionally biased region" description="Low complexity" evidence="1">
    <location>
        <begin position="377"/>
        <end position="388"/>
    </location>
</feature>
<keyword evidence="4" id="KW-1185">Reference proteome</keyword>
<feature type="region of interest" description="Disordered" evidence="1">
    <location>
        <begin position="224"/>
        <end position="282"/>
    </location>
</feature>
<feature type="region of interest" description="Disordered" evidence="1">
    <location>
        <begin position="360"/>
        <end position="398"/>
    </location>
</feature>
<dbReference type="Proteomes" id="UP000242180">
    <property type="component" value="Unassembled WGS sequence"/>
</dbReference>
<dbReference type="AlphaFoldDB" id="A0A1X2HQ54"/>
<keyword evidence="2" id="KW-0812">Transmembrane</keyword>
<feature type="transmembrane region" description="Helical" evidence="2">
    <location>
        <begin position="30"/>
        <end position="49"/>
    </location>
</feature>
<dbReference type="EMBL" id="MCGN01000002">
    <property type="protein sequence ID" value="ORZ01487.1"/>
    <property type="molecule type" value="Genomic_DNA"/>
</dbReference>
<dbReference type="OrthoDB" id="2282627at2759"/>
<evidence type="ECO:0000256" key="1">
    <source>
        <dbReference type="SAM" id="MobiDB-lite"/>
    </source>
</evidence>
<organism evidence="3 4">
    <name type="scientific">Syncephalastrum racemosum</name>
    <name type="common">Filamentous fungus</name>
    <dbReference type="NCBI Taxonomy" id="13706"/>
    <lineage>
        <taxon>Eukaryota</taxon>
        <taxon>Fungi</taxon>
        <taxon>Fungi incertae sedis</taxon>
        <taxon>Mucoromycota</taxon>
        <taxon>Mucoromycotina</taxon>
        <taxon>Mucoromycetes</taxon>
        <taxon>Mucorales</taxon>
        <taxon>Syncephalastraceae</taxon>
        <taxon>Syncephalastrum</taxon>
    </lineage>
</organism>
<keyword evidence="2" id="KW-0472">Membrane</keyword>
<feature type="compositionally biased region" description="Basic residues" evidence="1">
    <location>
        <begin position="424"/>
        <end position="434"/>
    </location>
</feature>
<dbReference type="InParanoid" id="A0A1X2HQ54"/>
<name>A0A1X2HQ54_SYNRA</name>
<dbReference type="STRING" id="13706.A0A1X2HQ54"/>
<feature type="region of interest" description="Disordered" evidence="1">
    <location>
        <begin position="423"/>
        <end position="509"/>
    </location>
</feature>
<accession>A0A1X2HQ54</accession>
<protein>
    <submittedName>
        <fullName evidence="3">Uncharacterized protein</fullName>
    </submittedName>
</protein>
<feature type="compositionally biased region" description="Basic and acidic residues" evidence="1">
    <location>
        <begin position="498"/>
        <end position="509"/>
    </location>
</feature>
<evidence type="ECO:0000313" key="3">
    <source>
        <dbReference type="EMBL" id="ORZ01487.1"/>
    </source>
</evidence>
<feature type="compositionally biased region" description="Polar residues" evidence="1">
    <location>
        <begin position="257"/>
        <end position="267"/>
    </location>
</feature>
<feature type="compositionally biased region" description="Basic and acidic residues" evidence="1">
    <location>
        <begin position="268"/>
        <end position="279"/>
    </location>
</feature>
<feature type="compositionally biased region" description="Basic and acidic residues" evidence="1">
    <location>
        <begin position="245"/>
        <end position="256"/>
    </location>
</feature>
<evidence type="ECO:0000256" key="2">
    <source>
        <dbReference type="SAM" id="Phobius"/>
    </source>
</evidence>
<keyword evidence="2" id="KW-1133">Transmembrane helix</keyword>
<evidence type="ECO:0000313" key="4">
    <source>
        <dbReference type="Proteomes" id="UP000242180"/>
    </source>
</evidence>
<proteinExistence type="predicted"/>